<proteinExistence type="predicted"/>
<organism evidence="1">
    <name type="scientific">marine sediment metagenome</name>
    <dbReference type="NCBI Taxonomy" id="412755"/>
    <lineage>
        <taxon>unclassified sequences</taxon>
        <taxon>metagenomes</taxon>
        <taxon>ecological metagenomes</taxon>
    </lineage>
</organism>
<reference evidence="1" key="1">
    <citation type="journal article" date="2015" name="Nature">
        <title>Complex archaea that bridge the gap between prokaryotes and eukaryotes.</title>
        <authorList>
            <person name="Spang A."/>
            <person name="Saw J.H."/>
            <person name="Jorgensen S.L."/>
            <person name="Zaremba-Niedzwiedzka K."/>
            <person name="Martijn J."/>
            <person name="Lind A.E."/>
            <person name="van Eijk R."/>
            <person name="Schleper C."/>
            <person name="Guy L."/>
            <person name="Ettema T.J."/>
        </authorList>
    </citation>
    <scope>NUCLEOTIDE SEQUENCE</scope>
</reference>
<evidence type="ECO:0000313" key="1">
    <source>
        <dbReference type="EMBL" id="KKN72759.1"/>
    </source>
</evidence>
<protein>
    <submittedName>
        <fullName evidence="1">Uncharacterized protein</fullName>
    </submittedName>
</protein>
<gene>
    <name evidence="1" type="ORF">LCGC14_0407260</name>
</gene>
<comment type="caution">
    <text evidence="1">The sequence shown here is derived from an EMBL/GenBank/DDBJ whole genome shotgun (WGS) entry which is preliminary data.</text>
</comment>
<accession>A0A0F9T0J2</accession>
<dbReference type="AlphaFoldDB" id="A0A0F9T0J2"/>
<dbReference type="EMBL" id="LAZR01000355">
    <property type="protein sequence ID" value="KKN72759.1"/>
    <property type="molecule type" value="Genomic_DNA"/>
</dbReference>
<sequence length="116" mass="13239">MADIDRAQDYFRRSKDKNGDEKLLARGLLHLVKHLGLDKGRDFKRAQELLDRAWKISGASSRKKTGEAMFLVARELKAKKGKKVTSMTDRHKAIMKDIDEKKAALAKTIVEDENED</sequence>
<name>A0A0F9T0J2_9ZZZZ</name>